<organism evidence="9 10">
    <name type="scientific">Plakobranchus ocellatus</name>
    <dbReference type="NCBI Taxonomy" id="259542"/>
    <lineage>
        <taxon>Eukaryota</taxon>
        <taxon>Metazoa</taxon>
        <taxon>Spiralia</taxon>
        <taxon>Lophotrochozoa</taxon>
        <taxon>Mollusca</taxon>
        <taxon>Gastropoda</taxon>
        <taxon>Heterobranchia</taxon>
        <taxon>Euthyneura</taxon>
        <taxon>Panpulmonata</taxon>
        <taxon>Sacoglossa</taxon>
        <taxon>Placobranchoidea</taxon>
        <taxon>Plakobranchidae</taxon>
        <taxon>Plakobranchus</taxon>
    </lineage>
</organism>
<dbReference type="GO" id="GO:0000978">
    <property type="term" value="F:RNA polymerase II cis-regulatory region sequence-specific DNA binding"/>
    <property type="evidence" value="ECO:0007669"/>
    <property type="project" value="TreeGrafter"/>
</dbReference>
<evidence type="ECO:0000313" key="9">
    <source>
        <dbReference type="EMBL" id="GFN82215.1"/>
    </source>
</evidence>
<feature type="compositionally biased region" description="Basic and acidic residues" evidence="7">
    <location>
        <begin position="101"/>
        <end position="114"/>
    </location>
</feature>
<dbReference type="SUPFAM" id="SSF46689">
    <property type="entry name" value="Homeodomain-like"/>
    <property type="match status" value="1"/>
</dbReference>
<proteinExistence type="predicted"/>
<evidence type="ECO:0000256" key="6">
    <source>
        <dbReference type="RuleBase" id="RU000682"/>
    </source>
</evidence>
<evidence type="ECO:0000313" key="10">
    <source>
        <dbReference type="Proteomes" id="UP000735302"/>
    </source>
</evidence>
<evidence type="ECO:0000256" key="1">
    <source>
        <dbReference type="ARBA" id="ARBA00022473"/>
    </source>
</evidence>
<dbReference type="InterPro" id="IPR009057">
    <property type="entry name" value="Homeodomain-like_sf"/>
</dbReference>
<dbReference type="InterPro" id="IPR020479">
    <property type="entry name" value="HD_metazoa"/>
</dbReference>
<comment type="subcellular location">
    <subcellularLocation>
        <location evidence="5 6">Nucleus</location>
    </subcellularLocation>
</comment>
<dbReference type="SMART" id="SM00389">
    <property type="entry name" value="HOX"/>
    <property type="match status" value="1"/>
</dbReference>
<feature type="compositionally biased region" description="Low complexity" evidence="7">
    <location>
        <begin position="155"/>
        <end position="166"/>
    </location>
</feature>
<dbReference type="Pfam" id="PF00046">
    <property type="entry name" value="Homeodomain"/>
    <property type="match status" value="1"/>
</dbReference>
<feature type="region of interest" description="Disordered" evidence="7">
    <location>
        <begin position="212"/>
        <end position="238"/>
    </location>
</feature>
<dbReference type="AlphaFoldDB" id="A0AAV3YGA6"/>
<dbReference type="GO" id="GO:0045944">
    <property type="term" value="P:positive regulation of transcription by RNA polymerase II"/>
    <property type="evidence" value="ECO:0007669"/>
    <property type="project" value="UniProtKB-ARBA"/>
</dbReference>
<feature type="domain" description="Homeobox" evidence="8">
    <location>
        <begin position="9"/>
        <end position="69"/>
    </location>
</feature>
<keyword evidence="10" id="KW-1185">Reference proteome</keyword>
<keyword evidence="4 5" id="KW-0539">Nucleus</keyword>
<dbReference type="PROSITE" id="PS00027">
    <property type="entry name" value="HOMEOBOX_1"/>
    <property type="match status" value="1"/>
</dbReference>
<dbReference type="PANTHER" id="PTHR45664:SF12">
    <property type="entry name" value="PANCREAS_DUODENUM HOMEOBOX PROTEIN 1"/>
    <property type="match status" value="1"/>
</dbReference>
<dbReference type="Gene3D" id="1.10.10.60">
    <property type="entry name" value="Homeodomain-like"/>
    <property type="match status" value="1"/>
</dbReference>
<gene>
    <name evidence="9" type="ORF">PoB_000872100</name>
</gene>
<feature type="compositionally biased region" description="Low complexity" evidence="7">
    <location>
        <begin position="185"/>
        <end position="196"/>
    </location>
</feature>
<dbReference type="PROSITE" id="PS50071">
    <property type="entry name" value="HOMEOBOX_2"/>
    <property type="match status" value="1"/>
</dbReference>
<name>A0AAV3YGA6_9GAST</name>
<evidence type="ECO:0000256" key="2">
    <source>
        <dbReference type="ARBA" id="ARBA00023125"/>
    </source>
</evidence>
<dbReference type="FunFam" id="1.10.10.60:FF:000176">
    <property type="entry name" value="pancreas/duodenum homeobox protein 1"/>
    <property type="match status" value="1"/>
</dbReference>
<reference evidence="9 10" key="1">
    <citation type="journal article" date="2021" name="Elife">
        <title>Chloroplast acquisition without the gene transfer in kleptoplastic sea slugs, Plakobranchus ocellatus.</title>
        <authorList>
            <person name="Maeda T."/>
            <person name="Takahashi S."/>
            <person name="Yoshida T."/>
            <person name="Shimamura S."/>
            <person name="Takaki Y."/>
            <person name="Nagai Y."/>
            <person name="Toyoda A."/>
            <person name="Suzuki Y."/>
            <person name="Arimoto A."/>
            <person name="Ishii H."/>
            <person name="Satoh N."/>
            <person name="Nishiyama T."/>
            <person name="Hasebe M."/>
            <person name="Maruyama T."/>
            <person name="Minagawa J."/>
            <person name="Obokata J."/>
            <person name="Shigenobu S."/>
        </authorList>
    </citation>
    <scope>NUCLEOTIDE SEQUENCE [LARGE SCALE GENOMIC DNA]</scope>
</reference>
<dbReference type="PRINTS" id="PR00024">
    <property type="entry name" value="HOMEOBOX"/>
</dbReference>
<dbReference type="Proteomes" id="UP000735302">
    <property type="component" value="Unassembled WGS sequence"/>
</dbReference>
<comment type="caution">
    <text evidence="9">The sequence shown here is derived from an EMBL/GenBank/DDBJ whole genome shotgun (WGS) entry which is preliminary data.</text>
</comment>
<feature type="compositionally biased region" description="Polar residues" evidence="7">
    <location>
        <begin position="212"/>
        <end position="222"/>
    </location>
</feature>
<dbReference type="InterPro" id="IPR017970">
    <property type="entry name" value="Homeobox_CS"/>
</dbReference>
<evidence type="ECO:0000256" key="4">
    <source>
        <dbReference type="ARBA" id="ARBA00023242"/>
    </source>
</evidence>
<feature type="compositionally biased region" description="Basic and acidic residues" evidence="7">
    <location>
        <begin position="69"/>
        <end position="91"/>
    </location>
</feature>
<dbReference type="GO" id="GO:0048513">
    <property type="term" value="P:animal organ development"/>
    <property type="evidence" value="ECO:0007669"/>
    <property type="project" value="UniProtKB-ARBA"/>
</dbReference>
<dbReference type="EMBL" id="BLXT01000976">
    <property type="protein sequence ID" value="GFN82215.1"/>
    <property type="molecule type" value="Genomic_DNA"/>
</dbReference>
<protein>
    <submittedName>
        <fullName evidence="9">Homeobox parahox xlox</fullName>
    </submittedName>
</protein>
<dbReference type="PANTHER" id="PTHR45664">
    <property type="entry name" value="PROTEIN ZERKNUELLT 1-RELATED"/>
    <property type="match status" value="1"/>
</dbReference>
<feature type="compositionally biased region" description="Acidic residues" evidence="7">
    <location>
        <begin position="115"/>
        <end position="127"/>
    </location>
</feature>
<dbReference type="GO" id="GO:0005634">
    <property type="term" value="C:nucleus"/>
    <property type="evidence" value="ECO:0007669"/>
    <property type="project" value="UniProtKB-SubCell"/>
</dbReference>
<sequence>MGAQFSLEDENKRTRTAYTRGQLLELEKEFHFNKYISRPRRIELAAMLALTERHIKIWFQNRRMKWKKEEAKRRPLPRDGDPEKEDAGEGMDKEEEEELGEEKCRYDAGSGDKGDEQEEEEEDEEVERDTCTDIDISQAKERKQKQAKSEPIFTSSSCSKVSSNKNQHFRASPLPLKQKRRQKQQHLAQQQQQHQYHLPQQIANQVQNHSLMKTSPQKQAVSDISPEADVPCKGKDFKEHSRSNKYSVFNSRKVNGELSGVDQINQLPCGMDINPELTVTPTSRTESSHNGLPMSIKLDLDFNSV</sequence>
<evidence type="ECO:0000256" key="3">
    <source>
        <dbReference type="ARBA" id="ARBA00023155"/>
    </source>
</evidence>
<feature type="region of interest" description="Disordered" evidence="7">
    <location>
        <begin position="69"/>
        <end position="196"/>
    </location>
</feature>
<keyword evidence="3 5" id="KW-0371">Homeobox</keyword>
<accession>A0AAV3YGA6</accession>
<evidence type="ECO:0000256" key="5">
    <source>
        <dbReference type="PROSITE-ProRule" id="PRU00108"/>
    </source>
</evidence>
<dbReference type="GO" id="GO:0000981">
    <property type="term" value="F:DNA-binding transcription factor activity, RNA polymerase II-specific"/>
    <property type="evidence" value="ECO:0007669"/>
    <property type="project" value="InterPro"/>
</dbReference>
<evidence type="ECO:0000259" key="8">
    <source>
        <dbReference type="PROSITE" id="PS50071"/>
    </source>
</evidence>
<keyword evidence="2 5" id="KW-0238">DNA-binding</keyword>
<dbReference type="InterPro" id="IPR001356">
    <property type="entry name" value="HD"/>
</dbReference>
<dbReference type="CDD" id="cd00086">
    <property type="entry name" value="homeodomain"/>
    <property type="match status" value="1"/>
</dbReference>
<keyword evidence="1" id="KW-0217">Developmental protein</keyword>
<evidence type="ECO:0000256" key="7">
    <source>
        <dbReference type="SAM" id="MobiDB-lite"/>
    </source>
</evidence>
<feature type="DNA-binding region" description="Homeobox" evidence="5">
    <location>
        <begin position="11"/>
        <end position="70"/>
    </location>
</feature>